<feature type="compositionally biased region" description="Basic and acidic residues" evidence="1">
    <location>
        <begin position="164"/>
        <end position="174"/>
    </location>
</feature>
<dbReference type="OrthoDB" id="3801571at2759"/>
<dbReference type="Proteomes" id="UP000240883">
    <property type="component" value="Unassembled WGS sequence"/>
</dbReference>
<feature type="compositionally biased region" description="Basic and acidic residues" evidence="1">
    <location>
        <begin position="138"/>
        <end position="155"/>
    </location>
</feature>
<sequence>MWNSHSERRTVENAQVEDLIRSDDILANALKRTRQVSGLHVSAVERQDDWPTSYDRLGIARQNYIVRMPARQGEIEDEPLNARHERDAAAYRAISHTYKTTASITEATEGRRERHVHGAIKPSSPVDSPPHSPIYDEDQGKGSEEGNPEAREGRSSRPIPEDVSPEHPRYQEYRTKFTDHYGVKRGQVGGFRVPYEPFNRRKLPPDERSKFPRINMKKLVDDQGLLKEPAPEGTSMQILEVVAGNIIDPPISEVLGRQTL</sequence>
<keyword evidence="3" id="KW-1185">Reference proteome</keyword>
<evidence type="ECO:0000313" key="2">
    <source>
        <dbReference type="EMBL" id="PSN73480.1"/>
    </source>
</evidence>
<dbReference type="AlphaFoldDB" id="A0A2T2P719"/>
<organism evidence="2 3">
    <name type="scientific">Corynespora cassiicola Philippines</name>
    <dbReference type="NCBI Taxonomy" id="1448308"/>
    <lineage>
        <taxon>Eukaryota</taxon>
        <taxon>Fungi</taxon>
        <taxon>Dikarya</taxon>
        <taxon>Ascomycota</taxon>
        <taxon>Pezizomycotina</taxon>
        <taxon>Dothideomycetes</taxon>
        <taxon>Pleosporomycetidae</taxon>
        <taxon>Pleosporales</taxon>
        <taxon>Corynesporascaceae</taxon>
        <taxon>Corynespora</taxon>
    </lineage>
</organism>
<reference evidence="2 3" key="1">
    <citation type="journal article" date="2018" name="Front. Microbiol.">
        <title>Genome-Wide Analysis of Corynespora cassiicola Leaf Fall Disease Putative Effectors.</title>
        <authorList>
            <person name="Lopez D."/>
            <person name="Ribeiro S."/>
            <person name="Label P."/>
            <person name="Fumanal B."/>
            <person name="Venisse J.S."/>
            <person name="Kohler A."/>
            <person name="de Oliveira R.R."/>
            <person name="Labutti K."/>
            <person name="Lipzen A."/>
            <person name="Lail K."/>
            <person name="Bauer D."/>
            <person name="Ohm R.A."/>
            <person name="Barry K.W."/>
            <person name="Spatafora J."/>
            <person name="Grigoriev I.V."/>
            <person name="Martin F.M."/>
            <person name="Pujade-Renaud V."/>
        </authorList>
    </citation>
    <scope>NUCLEOTIDE SEQUENCE [LARGE SCALE GENOMIC DNA]</scope>
    <source>
        <strain evidence="2 3">Philippines</strain>
    </source>
</reference>
<name>A0A2T2P719_CORCC</name>
<gene>
    <name evidence="2" type="ORF">BS50DRAFT_569010</name>
</gene>
<proteinExistence type="predicted"/>
<accession>A0A2T2P719</accession>
<feature type="region of interest" description="Disordered" evidence="1">
    <location>
        <begin position="102"/>
        <end position="174"/>
    </location>
</feature>
<evidence type="ECO:0000313" key="3">
    <source>
        <dbReference type="Proteomes" id="UP000240883"/>
    </source>
</evidence>
<protein>
    <submittedName>
        <fullName evidence="2">Uncharacterized protein</fullName>
    </submittedName>
</protein>
<evidence type="ECO:0000256" key="1">
    <source>
        <dbReference type="SAM" id="MobiDB-lite"/>
    </source>
</evidence>
<dbReference type="EMBL" id="KZ678129">
    <property type="protein sequence ID" value="PSN73480.1"/>
    <property type="molecule type" value="Genomic_DNA"/>
</dbReference>